<evidence type="ECO:0000256" key="2">
    <source>
        <dbReference type="SAM" id="MobiDB-lite"/>
    </source>
</evidence>
<reference evidence="3 4" key="1">
    <citation type="journal article" date="2012" name="Eukaryot. Cell">
        <title>Draft genome sequence of CBS 2479, the standard type strain of Trichosporon asahii.</title>
        <authorList>
            <person name="Yang R.Y."/>
            <person name="Li H.T."/>
            <person name="Zhu H."/>
            <person name="Zhou G.P."/>
            <person name="Wang M."/>
            <person name="Wang L."/>
        </authorList>
    </citation>
    <scope>NUCLEOTIDE SEQUENCE [LARGE SCALE GENOMIC DNA]</scope>
    <source>
        <strain evidence="4">ATCC 90039 / CBS 2479 / JCM 2466 / KCTC 7840 / NCYC 2677 / UAMH 7654</strain>
    </source>
</reference>
<dbReference type="OrthoDB" id="10660982at2759"/>
<feature type="coiled-coil region" evidence="1">
    <location>
        <begin position="102"/>
        <end position="129"/>
    </location>
</feature>
<dbReference type="HOGENOM" id="CLU_1587659_0_0_1"/>
<dbReference type="VEuPathDB" id="FungiDB:A1Q1_07656"/>
<evidence type="ECO:0000313" key="4">
    <source>
        <dbReference type="Proteomes" id="UP000002748"/>
    </source>
</evidence>
<evidence type="ECO:0000256" key="1">
    <source>
        <dbReference type="SAM" id="Coils"/>
    </source>
</evidence>
<feature type="compositionally biased region" description="Basic and acidic residues" evidence="2">
    <location>
        <begin position="13"/>
        <end position="24"/>
    </location>
</feature>
<organism evidence="3 4">
    <name type="scientific">Trichosporon asahii var. asahii (strain ATCC 90039 / CBS 2479 / JCM 2466 / KCTC 7840 / NBRC 103889/ NCYC 2677 / UAMH 7654)</name>
    <name type="common">Yeast</name>
    <dbReference type="NCBI Taxonomy" id="1186058"/>
    <lineage>
        <taxon>Eukaryota</taxon>
        <taxon>Fungi</taxon>
        <taxon>Dikarya</taxon>
        <taxon>Basidiomycota</taxon>
        <taxon>Agaricomycotina</taxon>
        <taxon>Tremellomycetes</taxon>
        <taxon>Trichosporonales</taxon>
        <taxon>Trichosporonaceae</taxon>
        <taxon>Trichosporon</taxon>
    </lineage>
</organism>
<dbReference type="GeneID" id="25991168"/>
<dbReference type="EMBL" id="ALBS01000073">
    <property type="protein sequence ID" value="EJT51192.1"/>
    <property type="molecule type" value="Genomic_DNA"/>
</dbReference>
<accession>J6F775</accession>
<sequence>MPLGGLLRKRRRVDPADEVTKEKKNWMAIDRTVAPLPASALPSSSTSASLPDSTPSRAPLAPVQGGTPIAVDQENLPEGLEGDMLSRLLELNTEHTRLQMLYEDLYARYSMQKEQLAEASEAIEELGAAVEKRDARIRVLRMTIRRLKGGAGSQQGRQQFPEGSAPGA</sequence>
<dbReference type="KEGG" id="tasa:A1Q1_07656"/>
<dbReference type="Proteomes" id="UP000002748">
    <property type="component" value="Unassembled WGS sequence"/>
</dbReference>
<proteinExistence type="predicted"/>
<evidence type="ECO:0000313" key="3">
    <source>
        <dbReference type="EMBL" id="EJT51192.1"/>
    </source>
</evidence>
<feature type="compositionally biased region" description="Low complexity" evidence="2">
    <location>
        <begin position="37"/>
        <end position="56"/>
    </location>
</feature>
<comment type="caution">
    <text evidence="3">The sequence shown here is derived from an EMBL/GenBank/DDBJ whole genome shotgun (WGS) entry which is preliminary data.</text>
</comment>
<gene>
    <name evidence="3" type="ORF">A1Q1_07656</name>
</gene>
<feature type="region of interest" description="Disordered" evidence="2">
    <location>
        <begin position="1"/>
        <end position="24"/>
    </location>
</feature>
<keyword evidence="1" id="KW-0175">Coiled coil</keyword>
<dbReference type="RefSeq" id="XP_014182143.1">
    <property type="nucleotide sequence ID" value="XM_014326668.1"/>
</dbReference>
<protein>
    <submittedName>
        <fullName evidence="3">Uncharacterized protein</fullName>
    </submittedName>
</protein>
<feature type="region of interest" description="Disordered" evidence="2">
    <location>
        <begin position="37"/>
        <end position="70"/>
    </location>
</feature>
<name>J6F775_TRIAS</name>
<dbReference type="AlphaFoldDB" id="J6F775"/>
<feature type="region of interest" description="Disordered" evidence="2">
    <location>
        <begin position="148"/>
        <end position="168"/>
    </location>
</feature>